<organism evidence="10 11">
    <name type="scientific">Malurus cyaneus samueli</name>
    <dbReference type="NCBI Taxonomy" id="2593467"/>
    <lineage>
        <taxon>Eukaryota</taxon>
        <taxon>Metazoa</taxon>
        <taxon>Chordata</taxon>
        <taxon>Craniata</taxon>
        <taxon>Vertebrata</taxon>
        <taxon>Euteleostomi</taxon>
        <taxon>Archelosauria</taxon>
        <taxon>Archosauria</taxon>
        <taxon>Dinosauria</taxon>
        <taxon>Saurischia</taxon>
        <taxon>Theropoda</taxon>
        <taxon>Coelurosauria</taxon>
        <taxon>Aves</taxon>
        <taxon>Neognathae</taxon>
        <taxon>Neoaves</taxon>
        <taxon>Telluraves</taxon>
        <taxon>Australaves</taxon>
        <taxon>Passeriformes</taxon>
        <taxon>Meliphagoidea</taxon>
        <taxon>Maluridae</taxon>
        <taxon>Malurus</taxon>
    </lineage>
</organism>
<reference evidence="10" key="1">
    <citation type="submission" date="2025-08" db="UniProtKB">
        <authorList>
            <consortium name="Ensembl"/>
        </authorList>
    </citation>
    <scope>IDENTIFICATION</scope>
</reference>
<dbReference type="InterPro" id="IPR005468">
    <property type="entry name" value="Avidin/str"/>
</dbReference>
<name>A0A8C5U4W1_9PASS</name>
<dbReference type="Pfam" id="PF01382">
    <property type="entry name" value="Avidin"/>
    <property type="match status" value="1"/>
</dbReference>
<evidence type="ECO:0000256" key="4">
    <source>
        <dbReference type="ARBA" id="ARBA00022729"/>
    </source>
</evidence>
<dbReference type="SUPFAM" id="SSF50876">
    <property type="entry name" value="Avidin/streptavidin"/>
    <property type="match status" value="1"/>
</dbReference>
<reference evidence="10" key="2">
    <citation type="submission" date="2025-09" db="UniProtKB">
        <authorList>
            <consortium name="Ensembl"/>
        </authorList>
    </citation>
    <scope>IDENTIFICATION</scope>
</reference>
<feature type="disulfide bond" evidence="8">
    <location>
        <begin position="34"/>
        <end position="114"/>
    </location>
</feature>
<dbReference type="AlphaFoldDB" id="A0A8C5U4W1"/>
<dbReference type="InterPro" id="IPR036896">
    <property type="entry name" value="Avidin-like_sf"/>
</dbReference>
<evidence type="ECO:0000256" key="9">
    <source>
        <dbReference type="RuleBase" id="RU369114"/>
    </source>
</evidence>
<keyword evidence="3 9" id="KW-0964">Secreted</keyword>
<dbReference type="GO" id="GO:0005576">
    <property type="term" value="C:extracellular region"/>
    <property type="evidence" value="ECO:0007669"/>
    <property type="project" value="UniProtKB-SubCell"/>
</dbReference>
<keyword evidence="4 9" id="KW-0732">Signal</keyword>
<evidence type="ECO:0000256" key="2">
    <source>
        <dbReference type="ARBA" id="ARBA00006297"/>
    </source>
</evidence>
<evidence type="ECO:0000256" key="6">
    <source>
        <dbReference type="ARBA" id="ARBA00023180"/>
    </source>
</evidence>
<keyword evidence="7 9" id="KW-0092">Biotin</keyword>
<dbReference type="Proteomes" id="UP000694560">
    <property type="component" value="Unplaced"/>
</dbReference>
<keyword evidence="6 9" id="KW-0325">Glycoprotein</keyword>
<comment type="subunit">
    <text evidence="9">Homotetramer.</text>
</comment>
<evidence type="ECO:0000313" key="11">
    <source>
        <dbReference type="Proteomes" id="UP000694560"/>
    </source>
</evidence>
<dbReference type="InterPro" id="IPR005469">
    <property type="entry name" value="Avidin"/>
</dbReference>
<dbReference type="Gene3D" id="2.40.128.30">
    <property type="entry name" value="Avidin-like"/>
    <property type="match status" value="1"/>
</dbReference>
<keyword evidence="5 8" id="KW-1015">Disulfide bond</keyword>
<evidence type="ECO:0000256" key="7">
    <source>
        <dbReference type="ARBA" id="ARBA00023267"/>
    </source>
</evidence>
<comment type="function">
    <text evidence="9">Forms a strong non-covalent specific complex with biotin.</text>
</comment>
<comment type="similarity">
    <text evidence="2 9">Belongs to the avidin/streptavidin family.</text>
</comment>
<comment type="subcellular location">
    <subcellularLocation>
        <location evidence="1 9">Secreted</location>
    </subcellularLocation>
</comment>
<feature type="chain" id="PRO_5041488448" description="Avidin" evidence="9">
    <location>
        <begin position="31"/>
        <end position="177"/>
    </location>
</feature>
<evidence type="ECO:0000256" key="8">
    <source>
        <dbReference type="PIRSR" id="PIRSR605468-51"/>
    </source>
</evidence>
<evidence type="ECO:0000256" key="1">
    <source>
        <dbReference type="ARBA" id="ARBA00004613"/>
    </source>
</evidence>
<accession>A0A8C5U4W1</accession>
<evidence type="ECO:0000313" key="10">
    <source>
        <dbReference type="Ensembl" id="ENSMCSP00000016549.1"/>
    </source>
</evidence>
<keyword evidence="11" id="KW-1185">Reference proteome</keyword>
<proteinExistence type="inferred from homology"/>
<evidence type="ECO:0000256" key="3">
    <source>
        <dbReference type="ARBA" id="ARBA00022525"/>
    </source>
</evidence>
<dbReference type="PRINTS" id="PR00709">
    <property type="entry name" value="AVIDIN"/>
</dbReference>
<dbReference type="OrthoDB" id="9421833at2759"/>
<sequence length="177" mass="19144">MQGRVGAVPGVAAMRSGAFILVLAVALAEGAAPCQLNGLWRNDQDSLMEISVSRDNGDFQGQYLTRVTLSGGCAQISPLKGTQQQLGDGGWPTFAFTVRWDRFSNATTAFVGQCFVDADGKEMLTTTWLLREAAESLEQDWKTTRVGRNIFTRKHTTRGKTLQSLSPPCEDGSSPAL</sequence>
<dbReference type="GO" id="GO:0009374">
    <property type="term" value="F:biotin binding"/>
    <property type="evidence" value="ECO:0007669"/>
    <property type="project" value="UniProtKB-UniRule"/>
</dbReference>
<dbReference type="PANTHER" id="PTHR34399">
    <property type="entry name" value="AVIDIN-RELATED"/>
    <property type="match status" value="1"/>
</dbReference>
<feature type="signal peptide" evidence="9">
    <location>
        <begin position="1"/>
        <end position="30"/>
    </location>
</feature>
<dbReference type="PROSITE" id="PS51326">
    <property type="entry name" value="AVIDIN_2"/>
    <property type="match status" value="1"/>
</dbReference>
<dbReference type="InterPro" id="IPR051764">
    <property type="entry name" value="Avidin/Streptavidin-rel"/>
</dbReference>
<protein>
    <recommendedName>
        <fullName evidence="9">Avidin</fullName>
    </recommendedName>
</protein>
<dbReference type="PANTHER" id="PTHR34399:SF3">
    <property type="entry name" value="AVID PROTEIN-RELATED"/>
    <property type="match status" value="1"/>
</dbReference>
<evidence type="ECO:0000256" key="5">
    <source>
        <dbReference type="ARBA" id="ARBA00023157"/>
    </source>
</evidence>
<dbReference type="Ensembl" id="ENSMCST00000016971.1">
    <property type="protein sequence ID" value="ENSMCSP00000016549.1"/>
    <property type="gene ID" value="ENSMCSG00000011652.1"/>
</dbReference>